<feature type="transmembrane region" description="Helical" evidence="2">
    <location>
        <begin position="186"/>
        <end position="213"/>
    </location>
</feature>
<sequence>MTTSPQDPNQDPNRPDTPSSQPQGDSRQQQGDSRQQQGDSLSSRGDSPSSQGGPDRSHDPAAASSNESVLPTGSQPPQQYGSQPQAGSPYDGNPYDGYAQSSGYGQSDGYAQSGGYGQSASYGQSGGYGAPGPYGQAGTHGQHQHYGQAAPYGHEAGYGQPGQPSEPGFLKSLFDFRFENFVAVRWAGIIYLLAIIVAGLWWLGAILSAIAIGAAANTPTMFNPEPSFNAWPLVLTIVFGWIGPALWVIFVRLVLELIVAGVKTAEHTKRIADSSGR</sequence>
<evidence type="ECO:0008006" key="5">
    <source>
        <dbReference type="Google" id="ProtNLM"/>
    </source>
</evidence>
<keyword evidence="2" id="KW-0812">Transmembrane</keyword>
<keyword evidence="2" id="KW-0472">Membrane</keyword>
<dbReference type="AlphaFoldDB" id="A0A2H1KCN1"/>
<dbReference type="Pfam" id="PF14110">
    <property type="entry name" value="DUF4282"/>
    <property type="match status" value="1"/>
</dbReference>
<evidence type="ECO:0000313" key="4">
    <source>
        <dbReference type="Proteomes" id="UP000234333"/>
    </source>
</evidence>
<evidence type="ECO:0000256" key="1">
    <source>
        <dbReference type="SAM" id="MobiDB-lite"/>
    </source>
</evidence>
<dbReference type="InterPro" id="IPR025557">
    <property type="entry name" value="DUF4282"/>
</dbReference>
<dbReference type="Proteomes" id="UP000234333">
    <property type="component" value="Unassembled WGS sequence"/>
</dbReference>
<gene>
    <name evidence="3" type="ORF">BC102111_03145</name>
</gene>
<dbReference type="GeneID" id="99773447"/>
<organism evidence="3 4">
    <name type="scientific">Brevibacterium casei CIP 102111</name>
    <dbReference type="NCBI Taxonomy" id="1255625"/>
    <lineage>
        <taxon>Bacteria</taxon>
        <taxon>Bacillati</taxon>
        <taxon>Actinomycetota</taxon>
        <taxon>Actinomycetes</taxon>
        <taxon>Micrococcales</taxon>
        <taxon>Brevibacteriaceae</taxon>
        <taxon>Brevibacterium</taxon>
    </lineage>
</organism>
<evidence type="ECO:0000256" key="2">
    <source>
        <dbReference type="SAM" id="Phobius"/>
    </source>
</evidence>
<feature type="region of interest" description="Disordered" evidence="1">
    <location>
        <begin position="131"/>
        <end position="158"/>
    </location>
</feature>
<evidence type="ECO:0000313" key="3">
    <source>
        <dbReference type="EMBL" id="SMX97446.1"/>
    </source>
</evidence>
<reference evidence="3 4" key="1">
    <citation type="submission" date="2017-03" db="EMBL/GenBank/DDBJ databases">
        <authorList>
            <person name="Afonso C.L."/>
            <person name="Miller P.J."/>
            <person name="Scott M.A."/>
            <person name="Spackman E."/>
            <person name="Goraichik I."/>
            <person name="Dimitrov K.M."/>
            <person name="Suarez D.L."/>
            <person name="Swayne D.E."/>
        </authorList>
    </citation>
    <scope>NUCLEOTIDE SEQUENCE [LARGE SCALE GENOMIC DNA]</scope>
    <source>
        <strain evidence="3 4">CIP 102111</strain>
    </source>
</reference>
<dbReference type="EMBL" id="FXZC01000008">
    <property type="protein sequence ID" value="SMX97446.1"/>
    <property type="molecule type" value="Genomic_DNA"/>
</dbReference>
<feature type="region of interest" description="Disordered" evidence="1">
    <location>
        <begin position="1"/>
        <end position="116"/>
    </location>
</feature>
<keyword evidence="2" id="KW-1133">Transmembrane helix</keyword>
<name>A0A2H1KCN1_9MICO</name>
<feature type="transmembrane region" description="Helical" evidence="2">
    <location>
        <begin position="233"/>
        <end position="255"/>
    </location>
</feature>
<accession>A0A2H1KCN1</accession>
<feature type="compositionally biased region" description="Low complexity" evidence="1">
    <location>
        <begin position="1"/>
        <end position="54"/>
    </location>
</feature>
<feature type="compositionally biased region" description="Low complexity" evidence="1">
    <location>
        <begin position="71"/>
        <end position="111"/>
    </location>
</feature>
<proteinExistence type="predicted"/>
<protein>
    <recommendedName>
        <fullName evidence="5">DUF4282 domain-containing protein</fullName>
    </recommendedName>
</protein>
<dbReference type="RefSeq" id="WP_101624813.1">
    <property type="nucleotide sequence ID" value="NZ_FXZC01000008.1"/>
</dbReference>